<dbReference type="EMBL" id="JBHSGN010000054">
    <property type="protein sequence ID" value="MFC4673420.1"/>
    <property type="molecule type" value="Genomic_DNA"/>
</dbReference>
<dbReference type="InterPro" id="IPR021122">
    <property type="entry name" value="RNA_ligase_dom_REL/Rnl2"/>
</dbReference>
<keyword evidence="3" id="KW-1185">Reference proteome</keyword>
<proteinExistence type="predicted"/>
<protein>
    <submittedName>
        <fullName evidence="2">RNA ligase family protein</fullName>
    </submittedName>
</protein>
<organism evidence="2 3">
    <name type="scientific">Dysgonomonas termitidis</name>
    <dbReference type="NCBI Taxonomy" id="1516126"/>
    <lineage>
        <taxon>Bacteria</taxon>
        <taxon>Pseudomonadati</taxon>
        <taxon>Bacteroidota</taxon>
        <taxon>Bacteroidia</taxon>
        <taxon>Bacteroidales</taxon>
        <taxon>Dysgonomonadaceae</taxon>
        <taxon>Dysgonomonas</taxon>
    </lineage>
</organism>
<comment type="caution">
    <text evidence="2">The sequence shown here is derived from an EMBL/GenBank/DDBJ whole genome shotgun (WGS) entry which is preliminary data.</text>
</comment>
<evidence type="ECO:0000259" key="1">
    <source>
        <dbReference type="Pfam" id="PF09414"/>
    </source>
</evidence>
<dbReference type="InterPro" id="IPR052732">
    <property type="entry name" value="Cell-binding_unc_protein"/>
</dbReference>
<evidence type="ECO:0000313" key="3">
    <source>
        <dbReference type="Proteomes" id="UP001596023"/>
    </source>
</evidence>
<reference evidence="3" key="1">
    <citation type="journal article" date="2019" name="Int. J. Syst. Evol. Microbiol.">
        <title>The Global Catalogue of Microorganisms (GCM) 10K type strain sequencing project: providing services to taxonomists for standard genome sequencing and annotation.</title>
        <authorList>
            <consortium name="The Broad Institute Genomics Platform"/>
            <consortium name="The Broad Institute Genome Sequencing Center for Infectious Disease"/>
            <person name="Wu L."/>
            <person name="Ma J."/>
        </authorList>
    </citation>
    <scope>NUCLEOTIDE SEQUENCE [LARGE SCALE GENOMIC DNA]</scope>
    <source>
        <strain evidence="3">CCUG 66188</strain>
    </source>
</reference>
<dbReference type="GO" id="GO:0016874">
    <property type="term" value="F:ligase activity"/>
    <property type="evidence" value="ECO:0007669"/>
    <property type="project" value="UniProtKB-KW"/>
</dbReference>
<feature type="domain" description="RNA ligase" evidence="1">
    <location>
        <begin position="37"/>
        <end position="205"/>
    </location>
</feature>
<dbReference type="Pfam" id="PF09414">
    <property type="entry name" value="RNA_ligase"/>
    <property type="match status" value="1"/>
</dbReference>
<keyword evidence="2" id="KW-0436">Ligase</keyword>
<name>A0ABV9KT84_9BACT</name>
<gene>
    <name evidence="2" type="ORF">ACFO6W_06935</name>
</gene>
<accession>A0ABV9KT84</accession>
<dbReference type="Gene3D" id="3.30.470.30">
    <property type="entry name" value="DNA ligase/mRNA capping enzyme"/>
    <property type="match status" value="1"/>
</dbReference>
<dbReference type="SUPFAM" id="SSF56091">
    <property type="entry name" value="DNA ligase/mRNA capping enzyme, catalytic domain"/>
    <property type="match status" value="1"/>
</dbReference>
<sequence>MLSQKYGRTYHFPFSPGTTSDDRINHTYRDDIQLIETLVHTEKLDGENNCLNRFGVYARSHAAPTTSPWTSRIRERWEFMKRDLGDIELFGENLYAIHSIEYKRIESYYYVFAVRCLDKWLSWEEVKFYAAIFDFPTVPELDIEQVKDLSHDTLEPQVLAWAQHPSVFGSTDTQTGEDCTREGVVTRNAGEYPVSAFSRNVFKYVRKGHVKTGEHWTRNWKRACLVWERQIINE</sequence>
<dbReference type="PANTHER" id="PTHR43883">
    <property type="entry name" value="SLR0207 PROTEIN"/>
    <property type="match status" value="1"/>
</dbReference>
<dbReference type="Proteomes" id="UP001596023">
    <property type="component" value="Unassembled WGS sequence"/>
</dbReference>
<dbReference type="PANTHER" id="PTHR43883:SF1">
    <property type="entry name" value="GLUCONOKINASE"/>
    <property type="match status" value="1"/>
</dbReference>
<evidence type="ECO:0000313" key="2">
    <source>
        <dbReference type="EMBL" id="MFC4673420.1"/>
    </source>
</evidence>
<dbReference type="RefSeq" id="WP_379994675.1">
    <property type="nucleotide sequence ID" value="NZ_JBHSGN010000054.1"/>
</dbReference>